<dbReference type="Pfam" id="PF00126">
    <property type="entry name" value="HTH_1"/>
    <property type="match status" value="1"/>
</dbReference>
<evidence type="ECO:0000313" key="8">
    <source>
        <dbReference type="Proteomes" id="UP001241110"/>
    </source>
</evidence>
<dbReference type="GO" id="GO:0003677">
    <property type="term" value="F:DNA binding"/>
    <property type="evidence" value="ECO:0007669"/>
    <property type="project" value="UniProtKB-KW"/>
</dbReference>
<dbReference type="EMBL" id="JASJOS010000016">
    <property type="protein sequence ID" value="MDJ1484757.1"/>
    <property type="molecule type" value="Genomic_DNA"/>
</dbReference>
<dbReference type="FunFam" id="1.10.10.10:FF:000001">
    <property type="entry name" value="LysR family transcriptional regulator"/>
    <property type="match status" value="1"/>
</dbReference>
<dbReference type="PRINTS" id="PR00039">
    <property type="entry name" value="HTHLYSR"/>
</dbReference>
<gene>
    <name evidence="7" type="ORF">QNI16_29930</name>
</gene>
<dbReference type="SUPFAM" id="SSF46785">
    <property type="entry name" value="Winged helix' DNA-binding domain"/>
    <property type="match status" value="1"/>
</dbReference>
<dbReference type="Proteomes" id="UP001241110">
    <property type="component" value="Unassembled WGS sequence"/>
</dbReference>
<sequence>MEIRQLKYFLTLAEELHFKKASEKLFIVQPALTKQIQDLEKELGVQLFERNKRKVKLTIAGEFFRNEIIQALEKLEEAKNKVRLVEEGQKGEIRIGYVGSCIHTFLPDLLTVLNERHPEIQTYLSEMTSASQLQAIQKGELDVAFLRNPPANKRFGEKLIFQETFALVLPEEHHLNQHNFEGMHQVAHEKFILPTRADGEQYYQLQWSICEDAGFLPQIAHETVHGHTVLKLIDHHLGISLLPTSFKDITNASVKFIELPNIPQRAEITALWDKHNPNPSLHFFLELLDEIFFI</sequence>
<dbReference type="InterPro" id="IPR000847">
    <property type="entry name" value="LysR_HTH_N"/>
</dbReference>
<dbReference type="Gene3D" id="1.10.10.10">
    <property type="entry name" value="Winged helix-like DNA-binding domain superfamily/Winged helix DNA-binding domain"/>
    <property type="match status" value="1"/>
</dbReference>
<comment type="similarity">
    <text evidence="1">Belongs to the LysR transcriptional regulatory family.</text>
</comment>
<feature type="coiled-coil region" evidence="5">
    <location>
        <begin position="61"/>
        <end position="88"/>
    </location>
</feature>
<dbReference type="Gene3D" id="3.40.190.10">
    <property type="entry name" value="Periplasmic binding protein-like II"/>
    <property type="match status" value="2"/>
</dbReference>
<evidence type="ECO:0000256" key="3">
    <source>
        <dbReference type="ARBA" id="ARBA00023125"/>
    </source>
</evidence>
<name>A0AAE3UAI6_9BACT</name>
<evidence type="ECO:0000256" key="5">
    <source>
        <dbReference type="SAM" id="Coils"/>
    </source>
</evidence>
<evidence type="ECO:0000256" key="2">
    <source>
        <dbReference type="ARBA" id="ARBA00023015"/>
    </source>
</evidence>
<dbReference type="AlphaFoldDB" id="A0AAE3UAI6"/>
<evidence type="ECO:0000313" key="7">
    <source>
        <dbReference type="EMBL" id="MDJ1484757.1"/>
    </source>
</evidence>
<dbReference type="InterPro" id="IPR036390">
    <property type="entry name" value="WH_DNA-bd_sf"/>
</dbReference>
<evidence type="ECO:0000256" key="4">
    <source>
        <dbReference type="ARBA" id="ARBA00023163"/>
    </source>
</evidence>
<accession>A0AAE3UAI6</accession>
<evidence type="ECO:0000256" key="1">
    <source>
        <dbReference type="ARBA" id="ARBA00009437"/>
    </source>
</evidence>
<keyword evidence="4" id="KW-0804">Transcription</keyword>
<dbReference type="RefSeq" id="WP_313986426.1">
    <property type="nucleotide sequence ID" value="NZ_JASJOS010000016.1"/>
</dbReference>
<dbReference type="GO" id="GO:0032993">
    <property type="term" value="C:protein-DNA complex"/>
    <property type="evidence" value="ECO:0007669"/>
    <property type="project" value="TreeGrafter"/>
</dbReference>
<organism evidence="7 8">
    <name type="scientific">Xanthocytophaga flava</name>
    <dbReference type="NCBI Taxonomy" id="3048013"/>
    <lineage>
        <taxon>Bacteria</taxon>
        <taxon>Pseudomonadati</taxon>
        <taxon>Bacteroidota</taxon>
        <taxon>Cytophagia</taxon>
        <taxon>Cytophagales</taxon>
        <taxon>Rhodocytophagaceae</taxon>
        <taxon>Xanthocytophaga</taxon>
    </lineage>
</organism>
<dbReference type="PANTHER" id="PTHR30346">
    <property type="entry name" value="TRANSCRIPTIONAL DUAL REGULATOR HCAR-RELATED"/>
    <property type="match status" value="1"/>
</dbReference>
<dbReference type="PANTHER" id="PTHR30346:SF0">
    <property type="entry name" value="HCA OPERON TRANSCRIPTIONAL ACTIVATOR HCAR"/>
    <property type="match status" value="1"/>
</dbReference>
<dbReference type="PROSITE" id="PS50931">
    <property type="entry name" value="HTH_LYSR"/>
    <property type="match status" value="1"/>
</dbReference>
<dbReference type="InterPro" id="IPR036388">
    <property type="entry name" value="WH-like_DNA-bd_sf"/>
</dbReference>
<protein>
    <submittedName>
        <fullName evidence="7">LysR substrate-binding domain-containing protein</fullName>
    </submittedName>
</protein>
<dbReference type="Pfam" id="PF03466">
    <property type="entry name" value="LysR_substrate"/>
    <property type="match status" value="1"/>
</dbReference>
<feature type="domain" description="HTH lysR-type" evidence="6">
    <location>
        <begin position="1"/>
        <end position="58"/>
    </location>
</feature>
<comment type="caution">
    <text evidence="7">The sequence shown here is derived from an EMBL/GenBank/DDBJ whole genome shotgun (WGS) entry which is preliminary data.</text>
</comment>
<keyword evidence="2" id="KW-0805">Transcription regulation</keyword>
<dbReference type="InterPro" id="IPR005119">
    <property type="entry name" value="LysR_subst-bd"/>
</dbReference>
<reference evidence="7" key="1">
    <citation type="submission" date="2023-05" db="EMBL/GenBank/DDBJ databases">
        <authorList>
            <person name="Zhang X."/>
        </authorList>
    </citation>
    <scope>NUCLEOTIDE SEQUENCE</scope>
    <source>
        <strain evidence="7">YF14B1</strain>
    </source>
</reference>
<keyword evidence="3" id="KW-0238">DNA-binding</keyword>
<keyword evidence="5" id="KW-0175">Coiled coil</keyword>
<evidence type="ECO:0000259" key="6">
    <source>
        <dbReference type="PROSITE" id="PS50931"/>
    </source>
</evidence>
<dbReference type="SUPFAM" id="SSF53850">
    <property type="entry name" value="Periplasmic binding protein-like II"/>
    <property type="match status" value="1"/>
</dbReference>
<dbReference type="GO" id="GO:0003700">
    <property type="term" value="F:DNA-binding transcription factor activity"/>
    <property type="evidence" value="ECO:0007669"/>
    <property type="project" value="InterPro"/>
</dbReference>
<proteinExistence type="inferred from homology"/>